<reference evidence="2 3" key="1">
    <citation type="submission" date="2015-04" db="EMBL/GenBank/DDBJ databases">
        <title>Genome sequence of aromatic hydrocarbons-degrading Sphingobium chungbukense DJ77.</title>
        <authorList>
            <person name="Kim Y.-C."/>
            <person name="Chae J.-C."/>
        </authorList>
    </citation>
    <scope>NUCLEOTIDE SEQUENCE [LARGE SCALE GENOMIC DNA]</scope>
    <source>
        <strain evidence="2 3">DJ77</strain>
    </source>
</reference>
<dbReference type="RefSeq" id="WP_046762917.1">
    <property type="nucleotide sequence ID" value="NZ_LBIC01000003.1"/>
</dbReference>
<name>A0A0M3AUY7_9SPHN</name>
<organism evidence="2 3">
    <name type="scientific">Sphingobium chungbukense</name>
    <dbReference type="NCBI Taxonomy" id="56193"/>
    <lineage>
        <taxon>Bacteria</taxon>
        <taxon>Pseudomonadati</taxon>
        <taxon>Pseudomonadota</taxon>
        <taxon>Alphaproteobacteria</taxon>
        <taxon>Sphingomonadales</taxon>
        <taxon>Sphingomonadaceae</taxon>
        <taxon>Sphingobium</taxon>
    </lineage>
</organism>
<evidence type="ECO:0008006" key="4">
    <source>
        <dbReference type="Google" id="ProtNLM"/>
    </source>
</evidence>
<dbReference type="PATRIC" id="fig|56193.3.peg.1480"/>
<keyword evidence="1" id="KW-0812">Transmembrane</keyword>
<gene>
    <name evidence="2" type="ORF">YP76_07145</name>
</gene>
<sequence length="65" mass="7160">MTAKDLPRVIITAVIMTYFGYALINHWSEGLEETLKNVVMLAVGFWLGSSKGSSDKAATIERISQ</sequence>
<proteinExistence type="predicted"/>
<evidence type="ECO:0000256" key="1">
    <source>
        <dbReference type="SAM" id="Phobius"/>
    </source>
</evidence>
<dbReference type="STRING" id="56193.YP76_07145"/>
<feature type="transmembrane region" description="Helical" evidence="1">
    <location>
        <begin position="6"/>
        <end position="24"/>
    </location>
</feature>
<dbReference type="Proteomes" id="UP000033874">
    <property type="component" value="Unassembled WGS sequence"/>
</dbReference>
<dbReference type="AlphaFoldDB" id="A0A0M3AUY7"/>
<evidence type="ECO:0000313" key="3">
    <source>
        <dbReference type="Proteomes" id="UP000033874"/>
    </source>
</evidence>
<dbReference type="EMBL" id="LBIC01000003">
    <property type="protein sequence ID" value="KKW92701.1"/>
    <property type="molecule type" value="Genomic_DNA"/>
</dbReference>
<accession>A0A0M3AUY7</accession>
<protein>
    <recommendedName>
        <fullName evidence="4">Holin</fullName>
    </recommendedName>
</protein>
<keyword evidence="1" id="KW-1133">Transmembrane helix</keyword>
<evidence type="ECO:0000313" key="2">
    <source>
        <dbReference type="EMBL" id="KKW92701.1"/>
    </source>
</evidence>
<comment type="caution">
    <text evidence="2">The sequence shown here is derived from an EMBL/GenBank/DDBJ whole genome shotgun (WGS) entry which is preliminary data.</text>
</comment>
<keyword evidence="1" id="KW-0472">Membrane</keyword>
<keyword evidence="3" id="KW-1185">Reference proteome</keyword>